<keyword evidence="1" id="KW-0812">Transmembrane</keyword>
<dbReference type="Proteomes" id="UP000075883">
    <property type="component" value="Unassembled WGS sequence"/>
</dbReference>
<reference evidence="3" key="1">
    <citation type="submission" date="2013-09" db="EMBL/GenBank/DDBJ databases">
        <title>The Genome Sequence of Anopheles culicifacies species A.</title>
        <authorList>
            <consortium name="The Broad Institute Genomics Platform"/>
            <person name="Neafsey D.E."/>
            <person name="Besansky N."/>
            <person name="Howell P."/>
            <person name="Walton C."/>
            <person name="Young S.K."/>
            <person name="Zeng Q."/>
            <person name="Gargeya S."/>
            <person name="Fitzgerald M."/>
            <person name="Haas B."/>
            <person name="Abouelleil A."/>
            <person name="Allen A.W."/>
            <person name="Alvarado L."/>
            <person name="Arachchi H.M."/>
            <person name="Berlin A.M."/>
            <person name="Chapman S.B."/>
            <person name="Gainer-Dewar J."/>
            <person name="Goldberg J."/>
            <person name="Griggs A."/>
            <person name="Gujja S."/>
            <person name="Hansen M."/>
            <person name="Howarth C."/>
            <person name="Imamovic A."/>
            <person name="Ireland A."/>
            <person name="Larimer J."/>
            <person name="McCowan C."/>
            <person name="Murphy C."/>
            <person name="Pearson M."/>
            <person name="Poon T.W."/>
            <person name="Priest M."/>
            <person name="Roberts A."/>
            <person name="Saif S."/>
            <person name="Shea T."/>
            <person name="Sisk P."/>
            <person name="Sykes S."/>
            <person name="Wortman J."/>
            <person name="Nusbaum C."/>
            <person name="Birren B."/>
        </authorList>
    </citation>
    <scope>NUCLEOTIDE SEQUENCE [LARGE SCALE GENOMIC DNA]</scope>
    <source>
        <strain evidence="3">A-37</strain>
    </source>
</reference>
<protein>
    <submittedName>
        <fullName evidence="2">Uncharacterized protein</fullName>
    </submittedName>
</protein>
<dbReference type="EnsemblMetazoa" id="ACUA002639-RA">
    <property type="protein sequence ID" value="ACUA002639-PA"/>
    <property type="gene ID" value="ACUA002639"/>
</dbReference>
<dbReference type="VEuPathDB" id="VectorBase:ACUA002639"/>
<evidence type="ECO:0000256" key="1">
    <source>
        <dbReference type="SAM" id="Phobius"/>
    </source>
</evidence>
<proteinExistence type="predicted"/>
<reference evidence="2" key="2">
    <citation type="submission" date="2020-05" db="UniProtKB">
        <authorList>
            <consortium name="EnsemblMetazoa"/>
        </authorList>
    </citation>
    <scope>IDENTIFICATION</scope>
    <source>
        <strain evidence="2">A-37</strain>
    </source>
</reference>
<name>A0A182LV09_9DIPT</name>
<dbReference type="AlphaFoldDB" id="A0A182LV09"/>
<keyword evidence="3" id="KW-1185">Reference proteome</keyword>
<sequence length="124" mass="13428">MKPFNFGFKKMACHVRTTMRDDGRACEYKSIIVFSACLGIVIWSLLLWTETLAALQAATSGPQLMPLWQADAKTVSIMYGSTAGNSKSTLISVEADTSNGMRSQSAFHVGLNGTNSSGFCQEVH</sequence>
<dbReference type="EMBL" id="AXCM01007260">
    <property type="status" value="NOT_ANNOTATED_CDS"/>
    <property type="molecule type" value="Genomic_DNA"/>
</dbReference>
<organism evidence="2 3">
    <name type="scientific">Anopheles culicifacies</name>
    <dbReference type="NCBI Taxonomy" id="139723"/>
    <lineage>
        <taxon>Eukaryota</taxon>
        <taxon>Metazoa</taxon>
        <taxon>Ecdysozoa</taxon>
        <taxon>Arthropoda</taxon>
        <taxon>Hexapoda</taxon>
        <taxon>Insecta</taxon>
        <taxon>Pterygota</taxon>
        <taxon>Neoptera</taxon>
        <taxon>Endopterygota</taxon>
        <taxon>Diptera</taxon>
        <taxon>Nematocera</taxon>
        <taxon>Culicoidea</taxon>
        <taxon>Culicidae</taxon>
        <taxon>Anophelinae</taxon>
        <taxon>Anopheles</taxon>
        <taxon>culicifacies species complex</taxon>
    </lineage>
</organism>
<evidence type="ECO:0000313" key="3">
    <source>
        <dbReference type="Proteomes" id="UP000075883"/>
    </source>
</evidence>
<accession>A0A182LV09</accession>
<keyword evidence="1" id="KW-1133">Transmembrane helix</keyword>
<feature type="transmembrane region" description="Helical" evidence="1">
    <location>
        <begin position="28"/>
        <end position="48"/>
    </location>
</feature>
<keyword evidence="1" id="KW-0472">Membrane</keyword>
<evidence type="ECO:0000313" key="2">
    <source>
        <dbReference type="EnsemblMetazoa" id="ACUA002639-PA"/>
    </source>
</evidence>